<evidence type="ECO:0000256" key="1">
    <source>
        <dbReference type="SAM" id="MobiDB-lite"/>
    </source>
</evidence>
<accession>I2G0W4</accession>
<name>I2G0W4_USTHO</name>
<organism evidence="2 3">
    <name type="scientific">Ustilago hordei</name>
    <name type="common">Barley covered smut fungus</name>
    <dbReference type="NCBI Taxonomy" id="120017"/>
    <lineage>
        <taxon>Eukaryota</taxon>
        <taxon>Fungi</taxon>
        <taxon>Dikarya</taxon>
        <taxon>Basidiomycota</taxon>
        <taxon>Ustilaginomycotina</taxon>
        <taxon>Ustilaginomycetes</taxon>
        <taxon>Ustilaginales</taxon>
        <taxon>Ustilaginaceae</taxon>
        <taxon>Ustilago</taxon>
    </lineage>
</organism>
<reference evidence="2 3" key="1">
    <citation type="journal article" date="2012" name="Plant Cell">
        <title>Genome comparison of barley and maize smut fungi reveals targeted loss of RNA silencing components and species-specific presence of transposable elements.</title>
        <authorList>
            <person name="Laurie J.D."/>
            <person name="Ali S."/>
            <person name="Linning R."/>
            <person name="Mannhaupt G."/>
            <person name="Wong P."/>
            <person name="Gueldener U."/>
            <person name="Muensterkoetter M."/>
            <person name="Moore R."/>
            <person name="Kahmann R."/>
            <person name="Bakkeren G."/>
            <person name="Schirawski J."/>
        </authorList>
    </citation>
    <scope>NUCLEOTIDE SEQUENCE [LARGE SCALE GENOMIC DNA]</scope>
    <source>
        <strain evidence="3">Uh4875-4</strain>
    </source>
</reference>
<evidence type="ECO:0000313" key="2">
    <source>
        <dbReference type="EMBL" id="CCF52807.1"/>
    </source>
</evidence>
<keyword evidence="3" id="KW-1185">Reference proteome</keyword>
<gene>
    <name evidence="2" type="ORF">UHOR_04151</name>
</gene>
<dbReference type="AlphaFoldDB" id="I2G0W4"/>
<evidence type="ECO:0000313" key="3">
    <source>
        <dbReference type="Proteomes" id="UP000006174"/>
    </source>
</evidence>
<comment type="caution">
    <text evidence="2">The sequence shown here is derived from an EMBL/GenBank/DDBJ whole genome shotgun (WGS) entry which is preliminary data.</text>
</comment>
<feature type="region of interest" description="Disordered" evidence="1">
    <location>
        <begin position="39"/>
        <end position="79"/>
    </location>
</feature>
<protein>
    <submittedName>
        <fullName evidence="2">Uncharacterized protein</fullName>
    </submittedName>
</protein>
<feature type="compositionally biased region" description="Basic and acidic residues" evidence="1">
    <location>
        <begin position="45"/>
        <end position="69"/>
    </location>
</feature>
<dbReference type="HOGENOM" id="CLU_2607814_0_0_1"/>
<dbReference type="EMBL" id="CAGI01000177">
    <property type="protein sequence ID" value="CCF52807.1"/>
    <property type="molecule type" value="Genomic_DNA"/>
</dbReference>
<sequence>MLTYPTCVATYEDQSDDTENDTETMLDYGSARWLAGSQPAVSGPIERRKERVVQAERKGGNQVGKERLARSMLKRHLPK</sequence>
<dbReference type="Proteomes" id="UP000006174">
    <property type="component" value="Unassembled WGS sequence"/>
</dbReference>
<proteinExistence type="predicted"/>